<dbReference type="Proteomes" id="UP000177197">
    <property type="component" value="Unassembled WGS sequence"/>
</dbReference>
<dbReference type="EMBL" id="MEYV01000001">
    <property type="protein sequence ID" value="OGD40754.1"/>
    <property type="molecule type" value="Genomic_DNA"/>
</dbReference>
<gene>
    <name evidence="1" type="ORF">A3I30_01625</name>
</gene>
<dbReference type="InterPro" id="IPR003329">
    <property type="entry name" value="Cytidylyl_trans"/>
</dbReference>
<dbReference type="SUPFAM" id="SSF53448">
    <property type="entry name" value="Nucleotide-diphospho-sugar transferases"/>
    <property type="match status" value="1"/>
</dbReference>
<organism evidence="1 2">
    <name type="scientific">Candidatus Azambacteria bacterium RIFCSPLOWO2_02_FULL_44_14</name>
    <dbReference type="NCBI Taxonomy" id="1797306"/>
    <lineage>
        <taxon>Bacteria</taxon>
        <taxon>Candidatus Azamiibacteriota</taxon>
    </lineage>
</organism>
<sequence length="245" mass="27996">MPKSRKIIALITARGGSKGIPDKNIKSFCGKPLIAWTIEEALKSKLVHRVIVSTDDKKIAKIARRYGAETPFVQLAELAQPSSKLEHVLKFAVDWLKKNEGYRSDYVAWLLPTNPLRSAEHIDGAIELAIGKKSDCVIAASELTASHNPYWVFELPAKRNFLTNAKGQTIHEMPHRRQLLPTYYTKNDIVFVINSRNLYAEKPTLWGKTQTLYPMSDFYDADINTPEEWILMENKFRRIKKGKIK</sequence>
<name>A0A1F5CD13_9BACT</name>
<dbReference type="CDD" id="cd02513">
    <property type="entry name" value="CMP-NeuAc_Synthase"/>
    <property type="match status" value="1"/>
</dbReference>
<dbReference type="InterPro" id="IPR050793">
    <property type="entry name" value="CMP-NeuNAc_synthase"/>
</dbReference>
<evidence type="ECO:0000313" key="2">
    <source>
        <dbReference type="Proteomes" id="UP000177197"/>
    </source>
</evidence>
<protein>
    <recommendedName>
        <fullName evidence="3">Acylneuraminate cytidylyltransferase</fullName>
    </recommendedName>
</protein>
<dbReference type="InterPro" id="IPR029044">
    <property type="entry name" value="Nucleotide-diphossugar_trans"/>
</dbReference>
<dbReference type="Gene3D" id="3.90.550.10">
    <property type="entry name" value="Spore Coat Polysaccharide Biosynthesis Protein SpsA, Chain A"/>
    <property type="match status" value="1"/>
</dbReference>
<reference evidence="1 2" key="1">
    <citation type="journal article" date="2016" name="Nat. Commun.">
        <title>Thousands of microbial genomes shed light on interconnected biogeochemical processes in an aquifer system.</title>
        <authorList>
            <person name="Anantharaman K."/>
            <person name="Brown C.T."/>
            <person name="Hug L.A."/>
            <person name="Sharon I."/>
            <person name="Castelle C.J."/>
            <person name="Probst A.J."/>
            <person name="Thomas B.C."/>
            <person name="Singh A."/>
            <person name="Wilkins M.J."/>
            <person name="Karaoz U."/>
            <person name="Brodie E.L."/>
            <person name="Williams K.H."/>
            <person name="Hubbard S.S."/>
            <person name="Banfield J.F."/>
        </authorList>
    </citation>
    <scope>NUCLEOTIDE SEQUENCE [LARGE SCALE GENOMIC DNA]</scope>
</reference>
<accession>A0A1F5CD13</accession>
<dbReference type="PANTHER" id="PTHR21485:SF6">
    <property type="entry name" value="N-ACYLNEURAMINATE CYTIDYLYLTRANSFERASE-RELATED"/>
    <property type="match status" value="1"/>
</dbReference>
<dbReference type="GO" id="GO:0008781">
    <property type="term" value="F:N-acylneuraminate cytidylyltransferase activity"/>
    <property type="evidence" value="ECO:0007669"/>
    <property type="project" value="TreeGrafter"/>
</dbReference>
<dbReference type="AlphaFoldDB" id="A0A1F5CD13"/>
<dbReference type="Pfam" id="PF02348">
    <property type="entry name" value="CTP_transf_3"/>
    <property type="match status" value="1"/>
</dbReference>
<evidence type="ECO:0000313" key="1">
    <source>
        <dbReference type="EMBL" id="OGD40754.1"/>
    </source>
</evidence>
<proteinExistence type="predicted"/>
<dbReference type="PANTHER" id="PTHR21485">
    <property type="entry name" value="HAD SUPERFAMILY MEMBERS CMAS AND KDSC"/>
    <property type="match status" value="1"/>
</dbReference>
<evidence type="ECO:0008006" key="3">
    <source>
        <dbReference type="Google" id="ProtNLM"/>
    </source>
</evidence>
<comment type="caution">
    <text evidence="1">The sequence shown here is derived from an EMBL/GenBank/DDBJ whole genome shotgun (WGS) entry which is preliminary data.</text>
</comment>